<evidence type="ECO:0000256" key="6">
    <source>
        <dbReference type="ARBA" id="ARBA00023027"/>
    </source>
</evidence>
<evidence type="ECO:0000313" key="10">
    <source>
        <dbReference type="Proteomes" id="UP000198556"/>
    </source>
</evidence>
<feature type="binding site" evidence="8">
    <location>
        <position position="148"/>
    </location>
    <ligand>
        <name>NAD(+)</name>
        <dbReference type="ChEBI" id="CHEBI:57540"/>
    </ligand>
</feature>
<dbReference type="InterPro" id="IPR017437">
    <property type="entry name" value="ATP-NAD_kinase_PpnK-typ_C"/>
</dbReference>
<dbReference type="AlphaFoldDB" id="A0A1H9MMM3"/>
<proteinExistence type="inferred from homology"/>
<dbReference type="EC" id="2.7.1.23" evidence="8"/>
<dbReference type="Gene3D" id="2.60.200.30">
    <property type="entry name" value="Probable inorganic polyphosphate/atp-NAD kinase, domain 2"/>
    <property type="match status" value="1"/>
</dbReference>
<evidence type="ECO:0000256" key="8">
    <source>
        <dbReference type="HAMAP-Rule" id="MF_00361"/>
    </source>
</evidence>
<evidence type="ECO:0000256" key="2">
    <source>
        <dbReference type="ARBA" id="ARBA00022741"/>
    </source>
</evidence>
<dbReference type="PANTHER" id="PTHR20275:SF0">
    <property type="entry name" value="NAD KINASE"/>
    <property type="match status" value="1"/>
</dbReference>
<dbReference type="Gene3D" id="3.40.50.10330">
    <property type="entry name" value="Probable inorganic polyphosphate/atp-NAD kinase, domain 1"/>
    <property type="match status" value="1"/>
</dbReference>
<keyword evidence="5 8" id="KW-0521">NADP</keyword>
<dbReference type="GO" id="GO:0005524">
    <property type="term" value="F:ATP binding"/>
    <property type="evidence" value="ECO:0007669"/>
    <property type="project" value="UniProtKB-KW"/>
</dbReference>
<dbReference type="GO" id="GO:0005737">
    <property type="term" value="C:cytoplasm"/>
    <property type="evidence" value="ECO:0007669"/>
    <property type="project" value="UniProtKB-SubCell"/>
</dbReference>
<name>A0A1H9MMM3_9LACT</name>
<evidence type="ECO:0000256" key="3">
    <source>
        <dbReference type="ARBA" id="ARBA00022777"/>
    </source>
</evidence>
<evidence type="ECO:0000256" key="1">
    <source>
        <dbReference type="ARBA" id="ARBA00022679"/>
    </source>
</evidence>
<dbReference type="GO" id="GO:0006741">
    <property type="term" value="P:NADP+ biosynthetic process"/>
    <property type="evidence" value="ECO:0007669"/>
    <property type="project" value="UniProtKB-UniRule"/>
</dbReference>
<evidence type="ECO:0000256" key="5">
    <source>
        <dbReference type="ARBA" id="ARBA00022857"/>
    </source>
</evidence>
<dbReference type="RefSeq" id="WP_089747123.1">
    <property type="nucleotide sequence ID" value="NZ_FOGF01000028.1"/>
</dbReference>
<comment type="caution">
    <text evidence="8">Lacks conserved residue(s) required for the propagation of feature annotation.</text>
</comment>
<dbReference type="GO" id="GO:0051287">
    <property type="term" value="F:NAD binding"/>
    <property type="evidence" value="ECO:0007669"/>
    <property type="project" value="UniProtKB-ARBA"/>
</dbReference>
<evidence type="ECO:0000256" key="7">
    <source>
        <dbReference type="ARBA" id="ARBA00047925"/>
    </source>
</evidence>
<comment type="function">
    <text evidence="8">Involved in the regulation of the intracellular balance of NAD and NADP, and is a key enzyme in the biosynthesis of NADP. Catalyzes specifically the phosphorylation on 2'-hydroxyl of the adenosine moiety of NAD to yield NADP.</text>
</comment>
<protein>
    <recommendedName>
        <fullName evidence="8">NAD kinase</fullName>
        <ecNumber evidence="8">2.7.1.23</ecNumber>
    </recommendedName>
    <alternativeName>
        <fullName evidence="8">ATP-dependent NAD kinase</fullName>
    </alternativeName>
</protein>
<evidence type="ECO:0000256" key="4">
    <source>
        <dbReference type="ARBA" id="ARBA00022840"/>
    </source>
</evidence>
<keyword evidence="10" id="KW-1185">Reference proteome</keyword>
<reference evidence="9 10" key="1">
    <citation type="submission" date="2016-10" db="EMBL/GenBank/DDBJ databases">
        <authorList>
            <person name="de Groot N.N."/>
        </authorList>
    </citation>
    <scope>NUCLEOTIDE SEQUENCE [LARGE SCALE GENOMIC DNA]</scope>
    <source>
        <strain evidence="9 10">DSM 15827</strain>
    </source>
</reference>
<dbReference type="EMBL" id="FOGF01000028">
    <property type="protein sequence ID" value="SER24759.1"/>
    <property type="molecule type" value="Genomic_DNA"/>
</dbReference>
<feature type="binding site" evidence="8">
    <location>
        <begin position="46"/>
        <end position="47"/>
    </location>
    <ligand>
        <name>NAD(+)</name>
        <dbReference type="ChEBI" id="CHEBI:57540"/>
    </ligand>
</feature>
<feature type="binding site" evidence="8">
    <location>
        <position position="150"/>
    </location>
    <ligand>
        <name>NAD(+)</name>
        <dbReference type="ChEBI" id="CHEBI:57540"/>
    </ligand>
</feature>
<keyword evidence="8" id="KW-0963">Cytoplasm</keyword>
<dbReference type="STRING" id="137733.SAMN05421767_12813"/>
<keyword evidence="3 8" id="KW-0418">Kinase</keyword>
<dbReference type="Pfam" id="PF01513">
    <property type="entry name" value="NAD_kinase"/>
    <property type="match status" value="1"/>
</dbReference>
<sequence>MKVALVYQETKQNMEIANLFNSLCCHDALFTRDDENPDVVITIGGDGTLLNALHRYENLLDTVRFASIHTGHLGFYTDWQEFEVEELITVLKNDQGERVSYPLLDVKVTEKDGTIYRHHALNESTLKKANGTLLCEVFINNQHFETFRGDGLCIATPTGSTGINKSLGGAVVHPSTEVMQLTEMASINNVLFRTLSSPIIFAKTDKLLLKPIADSGMTFSIDHLTYEANDVIEVECTMGDKRISFMPSRHTPFWQRVEQSFIGESQKSN</sequence>
<keyword evidence="2 8" id="KW-0547">Nucleotide-binding</keyword>
<comment type="subcellular location">
    <subcellularLocation>
        <location evidence="8">Cytoplasm</location>
    </subcellularLocation>
</comment>
<evidence type="ECO:0000313" key="9">
    <source>
        <dbReference type="EMBL" id="SER24759.1"/>
    </source>
</evidence>
<dbReference type="Proteomes" id="UP000198556">
    <property type="component" value="Unassembled WGS sequence"/>
</dbReference>
<dbReference type="InterPro" id="IPR017438">
    <property type="entry name" value="ATP-NAD_kinase_N"/>
</dbReference>
<gene>
    <name evidence="8" type="primary">nadK</name>
    <name evidence="9" type="ORF">SAMN05421767_12813</name>
</gene>
<feature type="binding site" evidence="8">
    <location>
        <begin position="122"/>
        <end position="123"/>
    </location>
    <ligand>
        <name>NAD(+)</name>
        <dbReference type="ChEBI" id="CHEBI:57540"/>
    </ligand>
</feature>
<dbReference type="InterPro" id="IPR002504">
    <property type="entry name" value="NADK"/>
</dbReference>
<feature type="binding site" evidence="8">
    <location>
        <position position="185"/>
    </location>
    <ligand>
        <name>NAD(+)</name>
        <dbReference type="ChEBI" id="CHEBI:57540"/>
    </ligand>
</feature>
<dbReference type="GO" id="GO:0003951">
    <property type="term" value="F:NAD+ kinase activity"/>
    <property type="evidence" value="ECO:0007669"/>
    <property type="project" value="UniProtKB-UniRule"/>
</dbReference>
<feature type="active site" description="Proton acceptor" evidence="8">
    <location>
        <position position="46"/>
    </location>
</feature>
<keyword evidence="4 8" id="KW-0067">ATP-binding</keyword>
<organism evidence="9 10">
    <name type="scientific">Granulicatella balaenopterae</name>
    <dbReference type="NCBI Taxonomy" id="137733"/>
    <lineage>
        <taxon>Bacteria</taxon>
        <taxon>Bacillati</taxon>
        <taxon>Bacillota</taxon>
        <taxon>Bacilli</taxon>
        <taxon>Lactobacillales</taxon>
        <taxon>Carnobacteriaceae</taxon>
        <taxon>Granulicatella</taxon>
    </lineage>
</organism>
<accession>A0A1H9MMM3</accession>
<dbReference type="GO" id="GO:0046872">
    <property type="term" value="F:metal ion binding"/>
    <property type="evidence" value="ECO:0007669"/>
    <property type="project" value="UniProtKB-UniRule"/>
</dbReference>
<dbReference type="PANTHER" id="PTHR20275">
    <property type="entry name" value="NAD KINASE"/>
    <property type="match status" value="1"/>
</dbReference>
<keyword evidence="6 8" id="KW-0520">NAD</keyword>
<dbReference type="HAMAP" id="MF_00361">
    <property type="entry name" value="NAD_kinase"/>
    <property type="match status" value="1"/>
</dbReference>
<dbReference type="GO" id="GO:0019674">
    <property type="term" value="P:NAD+ metabolic process"/>
    <property type="evidence" value="ECO:0007669"/>
    <property type="project" value="InterPro"/>
</dbReference>
<comment type="catalytic activity">
    <reaction evidence="7 8">
        <text>NAD(+) + ATP = ADP + NADP(+) + H(+)</text>
        <dbReference type="Rhea" id="RHEA:18629"/>
        <dbReference type="ChEBI" id="CHEBI:15378"/>
        <dbReference type="ChEBI" id="CHEBI:30616"/>
        <dbReference type="ChEBI" id="CHEBI:57540"/>
        <dbReference type="ChEBI" id="CHEBI:58349"/>
        <dbReference type="ChEBI" id="CHEBI:456216"/>
        <dbReference type="EC" id="2.7.1.23"/>
    </reaction>
</comment>
<dbReference type="Pfam" id="PF20143">
    <property type="entry name" value="NAD_kinase_C"/>
    <property type="match status" value="1"/>
</dbReference>
<keyword evidence="1 8" id="KW-0808">Transferase</keyword>
<comment type="cofactor">
    <cofactor evidence="8">
        <name>a divalent metal cation</name>
        <dbReference type="ChEBI" id="CHEBI:60240"/>
    </cofactor>
</comment>
<dbReference type="InterPro" id="IPR016064">
    <property type="entry name" value="NAD/diacylglycerol_kinase_sf"/>
</dbReference>
<dbReference type="SUPFAM" id="SSF111331">
    <property type="entry name" value="NAD kinase/diacylglycerol kinase-like"/>
    <property type="match status" value="1"/>
</dbReference>
<comment type="similarity">
    <text evidence="8">Belongs to the NAD kinase family.</text>
</comment>
<dbReference type="NCBIfam" id="NF003424">
    <property type="entry name" value="PRK04885.1"/>
    <property type="match status" value="1"/>
</dbReference>
<dbReference type="OrthoDB" id="9774737at2"/>